<dbReference type="InterPro" id="IPR001315">
    <property type="entry name" value="CARD"/>
</dbReference>
<evidence type="ECO:0000313" key="4">
    <source>
        <dbReference type="EMBL" id="ETO04616.1"/>
    </source>
</evidence>
<evidence type="ECO:0000256" key="2">
    <source>
        <dbReference type="SAM" id="Phobius"/>
    </source>
</evidence>
<feature type="transmembrane region" description="Helical" evidence="2">
    <location>
        <begin position="102"/>
        <end position="121"/>
    </location>
</feature>
<keyword evidence="5" id="KW-1185">Reference proteome</keyword>
<name>X6LTA2_RETFI</name>
<evidence type="ECO:0000313" key="5">
    <source>
        <dbReference type="Proteomes" id="UP000023152"/>
    </source>
</evidence>
<keyword evidence="2" id="KW-0812">Transmembrane</keyword>
<organism evidence="4 5">
    <name type="scientific">Reticulomyxa filosa</name>
    <dbReference type="NCBI Taxonomy" id="46433"/>
    <lineage>
        <taxon>Eukaryota</taxon>
        <taxon>Sar</taxon>
        <taxon>Rhizaria</taxon>
        <taxon>Retaria</taxon>
        <taxon>Foraminifera</taxon>
        <taxon>Monothalamids</taxon>
        <taxon>Reticulomyxidae</taxon>
        <taxon>Reticulomyxa</taxon>
    </lineage>
</organism>
<dbReference type="AlphaFoldDB" id="X6LTA2"/>
<protein>
    <recommendedName>
        <fullName evidence="3">CARD domain-containing protein</fullName>
    </recommendedName>
</protein>
<reference evidence="4 5" key="1">
    <citation type="journal article" date="2013" name="Curr. Biol.">
        <title>The Genome of the Foraminiferan Reticulomyxa filosa.</title>
        <authorList>
            <person name="Glockner G."/>
            <person name="Hulsmann N."/>
            <person name="Schleicher M."/>
            <person name="Noegel A.A."/>
            <person name="Eichinger L."/>
            <person name="Gallinger C."/>
            <person name="Pawlowski J."/>
            <person name="Sierra R."/>
            <person name="Euteneuer U."/>
            <person name="Pillet L."/>
            <person name="Moustafa A."/>
            <person name="Platzer M."/>
            <person name="Groth M."/>
            <person name="Szafranski K."/>
            <person name="Schliwa M."/>
        </authorList>
    </citation>
    <scope>NUCLEOTIDE SEQUENCE [LARGE SCALE GENOMIC DNA]</scope>
</reference>
<dbReference type="PROSITE" id="PS50209">
    <property type="entry name" value="CARD"/>
    <property type="match status" value="1"/>
</dbReference>
<proteinExistence type="predicted"/>
<keyword evidence="2" id="KW-0472">Membrane</keyword>
<dbReference type="Proteomes" id="UP000023152">
    <property type="component" value="Unassembled WGS sequence"/>
</dbReference>
<accession>X6LTA2</accession>
<comment type="caution">
    <text evidence="4">The sequence shown here is derived from an EMBL/GenBank/DDBJ whole genome shotgun (WGS) entry which is preliminary data.</text>
</comment>
<sequence>MKDIWICCYRILENCEKDLSIIKFEQIEKLRLEKEQATQIRMLRKEMAKMDSHLSHLKAKKILNEEDNEKKNTLKEEAQSKEKKLKRILKIQKDDNNEKKKIYSHLIFIHFLRLIWSYFILPNYLKLSLDILII</sequence>
<keyword evidence="1" id="KW-0175">Coiled coil</keyword>
<dbReference type="EMBL" id="ASPP01029133">
    <property type="protein sequence ID" value="ETO04616.1"/>
    <property type="molecule type" value="Genomic_DNA"/>
</dbReference>
<feature type="coiled-coil region" evidence="1">
    <location>
        <begin position="40"/>
        <end position="95"/>
    </location>
</feature>
<evidence type="ECO:0000256" key="1">
    <source>
        <dbReference type="SAM" id="Coils"/>
    </source>
</evidence>
<gene>
    <name evidence="4" type="ORF">RFI_32779</name>
</gene>
<keyword evidence="2" id="KW-1133">Transmembrane helix</keyword>
<evidence type="ECO:0000259" key="3">
    <source>
        <dbReference type="PROSITE" id="PS50209"/>
    </source>
</evidence>
<feature type="domain" description="CARD" evidence="3">
    <location>
        <begin position="24"/>
        <end position="91"/>
    </location>
</feature>